<reference evidence="4" key="3">
    <citation type="submission" date="2020-06" db="EMBL/GenBank/DDBJ databases">
        <title>Helianthus annuus Genome sequencing and assembly Release 2.</title>
        <authorList>
            <person name="Gouzy J."/>
            <person name="Langlade N."/>
            <person name="Munos S."/>
        </authorList>
    </citation>
    <scope>NUCLEOTIDE SEQUENCE</scope>
    <source>
        <tissue evidence="4">Leaves</tissue>
    </source>
</reference>
<gene>
    <name evidence="5" type="ORF">HannXRQ_Chr13g0409471</name>
    <name evidence="4" type="ORF">HanXRQr2_Chr13g0596271</name>
</gene>
<dbReference type="Gramene" id="mRNA:HanXRQr2_Chr13g0596271">
    <property type="protein sequence ID" value="CDS:HanXRQr2_Chr13g0596271.1"/>
    <property type="gene ID" value="HanXRQr2_Chr13g0596271"/>
</dbReference>
<sequence>MGEEAAGLIKNLRSVVFKESENLQGVYTKINSYDFNHGVYYPHLLKSFVSTGFQASNLAEAIHIVNQMVCTSISISLPCYI</sequence>
<comment type="similarity">
    <text evidence="2">Belongs to the deoxyhypusine synthase family.</text>
</comment>
<dbReference type="SUPFAM" id="SSF52467">
    <property type="entry name" value="DHS-like NAD/FAD-binding domain"/>
    <property type="match status" value="1"/>
</dbReference>
<dbReference type="GO" id="GO:0034038">
    <property type="term" value="F:deoxyhypusine synthase activity"/>
    <property type="evidence" value="ECO:0007669"/>
    <property type="project" value="UniProtKB-EC"/>
</dbReference>
<evidence type="ECO:0000313" key="4">
    <source>
        <dbReference type="EMBL" id="KAF5774092.1"/>
    </source>
</evidence>
<dbReference type="STRING" id="4232.A0A251STC2"/>
<reference evidence="4 6" key="1">
    <citation type="journal article" date="2017" name="Nature">
        <title>The sunflower genome provides insights into oil metabolism, flowering and Asterid evolution.</title>
        <authorList>
            <person name="Badouin H."/>
            <person name="Gouzy J."/>
            <person name="Grassa C.J."/>
            <person name="Murat F."/>
            <person name="Staton S.E."/>
            <person name="Cottret L."/>
            <person name="Lelandais-Briere C."/>
            <person name="Owens G.L."/>
            <person name="Carrere S."/>
            <person name="Mayjonade B."/>
            <person name="Legrand L."/>
            <person name="Gill N."/>
            <person name="Kane N.C."/>
            <person name="Bowers J.E."/>
            <person name="Hubner S."/>
            <person name="Bellec A."/>
            <person name="Berard A."/>
            <person name="Berges H."/>
            <person name="Blanchet N."/>
            <person name="Boniface M.C."/>
            <person name="Brunel D."/>
            <person name="Catrice O."/>
            <person name="Chaidir N."/>
            <person name="Claudel C."/>
            <person name="Donnadieu C."/>
            <person name="Faraut T."/>
            <person name="Fievet G."/>
            <person name="Helmstetter N."/>
            <person name="King M."/>
            <person name="Knapp S.J."/>
            <person name="Lai Z."/>
            <person name="Le Paslier M.C."/>
            <person name="Lippi Y."/>
            <person name="Lorenzon L."/>
            <person name="Mandel J.R."/>
            <person name="Marage G."/>
            <person name="Marchand G."/>
            <person name="Marquand E."/>
            <person name="Bret-Mestries E."/>
            <person name="Morien E."/>
            <person name="Nambeesan S."/>
            <person name="Nguyen T."/>
            <person name="Pegot-Espagnet P."/>
            <person name="Pouilly N."/>
            <person name="Raftis F."/>
            <person name="Sallet E."/>
            <person name="Schiex T."/>
            <person name="Thomas J."/>
            <person name="Vandecasteele C."/>
            <person name="Vares D."/>
            <person name="Vear F."/>
            <person name="Vautrin S."/>
            <person name="Crespi M."/>
            <person name="Mangin B."/>
            <person name="Burke J.M."/>
            <person name="Salse J."/>
            <person name="Munos S."/>
            <person name="Vincourt P."/>
            <person name="Rieseberg L.H."/>
            <person name="Langlade N.B."/>
        </authorList>
    </citation>
    <scope>NUCLEOTIDE SEQUENCE [LARGE SCALE GENOMIC DNA]</scope>
    <source>
        <strain evidence="6">cv. SF193</strain>
        <tissue evidence="4">Leaves</tissue>
    </source>
</reference>
<comment type="cofactor">
    <cofactor evidence="1">
        <name>NAD(+)</name>
        <dbReference type="ChEBI" id="CHEBI:57540"/>
    </cofactor>
</comment>
<dbReference type="Proteomes" id="UP000215914">
    <property type="component" value="Chromosome 13"/>
</dbReference>
<evidence type="ECO:0000256" key="2">
    <source>
        <dbReference type="ARBA" id="ARBA00009892"/>
    </source>
</evidence>
<evidence type="ECO:0000313" key="5">
    <source>
        <dbReference type="EMBL" id="OTG02117.1"/>
    </source>
</evidence>
<evidence type="ECO:0000256" key="3">
    <source>
        <dbReference type="ARBA" id="ARBA00023027"/>
    </source>
</evidence>
<evidence type="ECO:0000256" key="1">
    <source>
        <dbReference type="ARBA" id="ARBA00001911"/>
    </source>
</evidence>
<dbReference type="EMBL" id="CM007902">
    <property type="protein sequence ID" value="OTG02117.1"/>
    <property type="molecule type" value="Genomic_DNA"/>
</dbReference>
<dbReference type="InterPro" id="IPR029035">
    <property type="entry name" value="DHS-like_NAD/FAD-binding_dom"/>
</dbReference>
<dbReference type="Gene3D" id="3.40.910.10">
    <property type="entry name" value="Deoxyhypusine synthase"/>
    <property type="match status" value="1"/>
</dbReference>
<dbReference type="AlphaFoldDB" id="A0A251STC2"/>
<dbReference type="InParanoid" id="A0A251STC2"/>
<keyword evidence="4" id="KW-0808">Transferase</keyword>
<dbReference type="InterPro" id="IPR036982">
    <property type="entry name" value="Deoxyhypusine_synthase_sf"/>
</dbReference>
<dbReference type="PANTHER" id="PTHR11703:SF0">
    <property type="entry name" value="DEOXYHYPUSINE SYNTHASE"/>
    <property type="match status" value="1"/>
</dbReference>
<keyword evidence="3" id="KW-0520">NAD</keyword>
<protein>
    <submittedName>
        <fullName evidence="4 5">Deoxyhypusine synthase</fullName>
        <ecNumber evidence="4">2.5.1.46</ecNumber>
    </submittedName>
</protein>
<name>A0A251STC2_HELAN</name>
<proteinExistence type="inferred from homology"/>
<dbReference type="PANTHER" id="PTHR11703">
    <property type="entry name" value="DEOXYHYPUSINE SYNTHASE"/>
    <property type="match status" value="1"/>
</dbReference>
<reference evidence="5" key="2">
    <citation type="submission" date="2017-02" db="EMBL/GenBank/DDBJ databases">
        <title>Sunflower complete genome.</title>
        <authorList>
            <person name="Langlade N."/>
            <person name="Munos S."/>
        </authorList>
    </citation>
    <scope>NUCLEOTIDE SEQUENCE [LARGE SCALE GENOMIC DNA]</scope>
    <source>
        <tissue evidence="5">Leaves</tissue>
    </source>
</reference>
<organism evidence="5 6">
    <name type="scientific">Helianthus annuus</name>
    <name type="common">Common sunflower</name>
    <dbReference type="NCBI Taxonomy" id="4232"/>
    <lineage>
        <taxon>Eukaryota</taxon>
        <taxon>Viridiplantae</taxon>
        <taxon>Streptophyta</taxon>
        <taxon>Embryophyta</taxon>
        <taxon>Tracheophyta</taxon>
        <taxon>Spermatophyta</taxon>
        <taxon>Magnoliopsida</taxon>
        <taxon>eudicotyledons</taxon>
        <taxon>Gunneridae</taxon>
        <taxon>Pentapetalae</taxon>
        <taxon>asterids</taxon>
        <taxon>campanulids</taxon>
        <taxon>Asterales</taxon>
        <taxon>Asteraceae</taxon>
        <taxon>Asteroideae</taxon>
        <taxon>Heliantheae alliance</taxon>
        <taxon>Heliantheae</taxon>
        <taxon>Helianthus</taxon>
    </lineage>
</organism>
<dbReference type="InterPro" id="IPR002773">
    <property type="entry name" value="Deoxyhypusine_synthase"/>
</dbReference>
<accession>A0A251STC2</accession>
<keyword evidence="6" id="KW-1185">Reference proteome</keyword>
<dbReference type="EC" id="2.5.1.46" evidence="4"/>
<dbReference type="EMBL" id="MNCJ02000328">
    <property type="protein sequence ID" value="KAF5774092.1"/>
    <property type="molecule type" value="Genomic_DNA"/>
</dbReference>
<evidence type="ECO:0000313" key="6">
    <source>
        <dbReference type="Proteomes" id="UP000215914"/>
    </source>
</evidence>